<protein>
    <recommendedName>
        <fullName evidence="3">HIRAN domain-containing protein</fullName>
    </recommendedName>
</protein>
<dbReference type="Pfam" id="PF08797">
    <property type="entry name" value="HIRAN"/>
    <property type="match status" value="1"/>
</dbReference>
<keyword evidence="2" id="KW-0378">Hydrolase</keyword>
<evidence type="ECO:0000256" key="2">
    <source>
        <dbReference type="ARBA" id="ARBA00022801"/>
    </source>
</evidence>
<accession>A0A2V0PB74</accession>
<reference evidence="4 5" key="1">
    <citation type="journal article" date="2018" name="Sci. Rep.">
        <title>Raphidocelis subcapitata (=Pseudokirchneriella subcapitata) provides an insight into genome evolution and environmental adaptations in the Sphaeropleales.</title>
        <authorList>
            <person name="Suzuki S."/>
            <person name="Yamaguchi H."/>
            <person name="Nakajima N."/>
            <person name="Kawachi M."/>
        </authorList>
    </citation>
    <scope>NUCLEOTIDE SEQUENCE [LARGE SCALE GENOMIC DNA]</scope>
    <source>
        <strain evidence="4 5">NIES-35</strain>
    </source>
</reference>
<evidence type="ECO:0000313" key="5">
    <source>
        <dbReference type="Proteomes" id="UP000247498"/>
    </source>
</evidence>
<sequence length="309" mass="32357">MRRAAPALARRLASTAAAAAAHRRSTSSSSGGAAYDIAAHTPLLLEARQLLEDLAPVEILPVAGVTFEGRQDLLKALTLRQAVLAVREPDNAYDPNAVRLETAAGEKLGYVPRTLTGLFKLEVSTGHVESVGPTADNERLGARVRLWPTLPAVTLDPLPAAMAAQIDFEKVLGAERWASRRAAALARGCCAFTGVPASRLPLEPVPLLRYATNSASVSVVGVAAAAAPVARAMQLSKIRDAGERAAALALVVGLNGWGPEDLESYLRRVHSRRRQLESEGWAVDLSSLLAAEATAAAAAAQAADADWSG</sequence>
<comment type="caution">
    <text evidence="4">The sequence shown here is derived from an EMBL/GenBank/DDBJ whole genome shotgun (WGS) entry which is preliminary data.</text>
</comment>
<dbReference type="Gene3D" id="3.30.70.2330">
    <property type="match status" value="1"/>
</dbReference>
<name>A0A2V0PB74_9CHLO</name>
<dbReference type="EMBL" id="BDRX01000092">
    <property type="protein sequence ID" value="GBF97114.1"/>
    <property type="molecule type" value="Genomic_DNA"/>
</dbReference>
<feature type="domain" description="HIRAN" evidence="3">
    <location>
        <begin position="63"/>
        <end position="120"/>
    </location>
</feature>
<proteinExistence type="predicted"/>
<dbReference type="AlphaFoldDB" id="A0A2V0PB74"/>
<evidence type="ECO:0000256" key="1">
    <source>
        <dbReference type="ARBA" id="ARBA00022723"/>
    </source>
</evidence>
<dbReference type="OrthoDB" id="545262at2759"/>
<keyword evidence="5" id="KW-1185">Reference proteome</keyword>
<dbReference type="GO" id="GO:0008270">
    <property type="term" value="F:zinc ion binding"/>
    <property type="evidence" value="ECO:0007669"/>
    <property type="project" value="InterPro"/>
</dbReference>
<evidence type="ECO:0000259" key="3">
    <source>
        <dbReference type="Pfam" id="PF08797"/>
    </source>
</evidence>
<evidence type="ECO:0000313" key="4">
    <source>
        <dbReference type="EMBL" id="GBF97114.1"/>
    </source>
</evidence>
<dbReference type="GO" id="GO:0016818">
    <property type="term" value="F:hydrolase activity, acting on acid anhydrides, in phosphorus-containing anhydrides"/>
    <property type="evidence" value="ECO:0007669"/>
    <property type="project" value="InterPro"/>
</dbReference>
<dbReference type="Proteomes" id="UP000247498">
    <property type="component" value="Unassembled WGS sequence"/>
</dbReference>
<dbReference type="InterPro" id="IPR014905">
    <property type="entry name" value="HIRAN"/>
</dbReference>
<dbReference type="GO" id="GO:0003676">
    <property type="term" value="F:nucleic acid binding"/>
    <property type="evidence" value="ECO:0007669"/>
    <property type="project" value="InterPro"/>
</dbReference>
<keyword evidence="1" id="KW-0479">Metal-binding</keyword>
<organism evidence="4 5">
    <name type="scientific">Raphidocelis subcapitata</name>
    <dbReference type="NCBI Taxonomy" id="307507"/>
    <lineage>
        <taxon>Eukaryota</taxon>
        <taxon>Viridiplantae</taxon>
        <taxon>Chlorophyta</taxon>
        <taxon>core chlorophytes</taxon>
        <taxon>Chlorophyceae</taxon>
        <taxon>CS clade</taxon>
        <taxon>Sphaeropleales</taxon>
        <taxon>Selenastraceae</taxon>
        <taxon>Raphidocelis</taxon>
    </lineage>
</organism>
<gene>
    <name evidence="4" type="ORF">Rsub_10125</name>
</gene>
<dbReference type="InParanoid" id="A0A2V0PB74"/>